<evidence type="ECO:0000313" key="3">
    <source>
        <dbReference type="Proteomes" id="UP001204798"/>
    </source>
</evidence>
<protein>
    <submittedName>
        <fullName evidence="2">Type 1 glutamine amidotransferase</fullName>
    </submittedName>
</protein>
<name>A0ABT2ELF2_9BACT</name>
<dbReference type="Pfam" id="PF06283">
    <property type="entry name" value="ThuA"/>
    <property type="match status" value="1"/>
</dbReference>
<dbReference type="InterPro" id="IPR029062">
    <property type="entry name" value="Class_I_gatase-like"/>
</dbReference>
<feature type="domain" description="ThuA-like" evidence="1">
    <location>
        <begin position="60"/>
        <end position="250"/>
    </location>
</feature>
<dbReference type="RefSeq" id="WP_259094803.1">
    <property type="nucleotide sequence ID" value="NZ_CP130454.1"/>
</dbReference>
<dbReference type="InterPro" id="IPR029010">
    <property type="entry name" value="ThuA-like"/>
</dbReference>
<keyword evidence="3" id="KW-1185">Reference proteome</keyword>
<accession>A0ABT2ELF2</accession>
<dbReference type="SUPFAM" id="SSF52317">
    <property type="entry name" value="Class I glutamine amidotransferase-like"/>
    <property type="match status" value="1"/>
</dbReference>
<dbReference type="PANTHER" id="PTHR40469:SF2">
    <property type="entry name" value="GALACTOSE-BINDING DOMAIN-LIKE SUPERFAMILY PROTEIN"/>
    <property type="match status" value="1"/>
</dbReference>
<dbReference type="Proteomes" id="UP001204798">
    <property type="component" value="Unassembled WGS sequence"/>
</dbReference>
<dbReference type="PANTHER" id="PTHR40469">
    <property type="entry name" value="SECRETED GLYCOSYL HYDROLASE"/>
    <property type="match status" value="1"/>
</dbReference>
<evidence type="ECO:0000259" key="1">
    <source>
        <dbReference type="Pfam" id="PF06283"/>
    </source>
</evidence>
<gene>
    <name evidence="2" type="ORF">M2350_001167</name>
</gene>
<sequence>MKKWLLSAFGTLLAFQILTTTIAQRREKAVERPLRIVIVTGGHGFERKDFFAVFDSFSDIQWEERQQPQANEIWLGDTLQKYDAVVLYDMWQQITEEQKQGMVSWLKEKGKGLVALHHSIASYQQWDEYTRIIGAKYFLSPGKSPDGKQFDRSQYHHDIKFTVKVADKNHPVTKGLPEQFEIVDETYKGWWLSPNVHKLLLTDHELSDPCVAWAHQYGKARVVYIQLGHGPTAYNNLNFRKLLYNAIRWVVGRG</sequence>
<organism evidence="2 3">
    <name type="scientific">Candidatus Fervidibacter sacchari</name>
    <dbReference type="NCBI Taxonomy" id="1448929"/>
    <lineage>
        <taxon>Bacteria</taxon>
        <taxon>Candidatus Fervidibacterota</taxon>
        <taxon>Candidatus Fervidibacter</taxon>
    </lineage>
</organism>
<dbReference type="EMBL" id="JANUCP010000002">
    <property type="protein sequence ID" value="MCS3918767.1"/>
    <property type="molecule type" value="Genomic_DNA"/>
</dbReference>
<dbReference type="Gene3D" id="3.40.50.880">
    <property type="match status" value="1"/>
</dbReference>
<keyword evidence="2" id="KW-0315">Glutamine amidotransferase</keyword>
<evidence type="ECO:0000313" key="2">
    <source>
        <dbReference type="EMBL" id="MCS3918767.1"/>
    </source>
</evidence>
<comment type="caution">
    <text evidence="2">The sequence shown here is derived from an EMBL/GenBank/DDBJ whole genome shotgun (WGS) entry which is preliminary data.</text>
</comment>
<proteinExistence type="predicted"/>
<reference evidence="2 3" key="1">
    <citation type="submission" date="2022-08" db="EMBL/GenBank/DDBJ databases">
        <title>Bacterial and archaeal communities from various locations to study Microbial Dark Matter (Phase II).</title>
        <authorList>
            <person name="Stepanauskas R."/>
        </authorList>
    </citation>
    <scope>NUCLEOTIDE SEQUENCE [LARGE SCALE GENOMIC DNA]</scope>
    <source>
        <strain evidence="2 3">PD1</strain>
    </source>
</reference>